<dbReference type="RefSeq" id="WP_089301324.1">
    <property type="nucleotide sequence ID" value="NZ_FZNW01000009.1"/>
</dbReference>
<feature type="transmembrane region" description="Helical" evidence="5">
    <location>
        <begin position="226"/>
        <end position="247"/>
    </location>
</feature>
<feature type="transmembrane region" description="Helical" evidence="5">
    <location>
        <begin position="65"/>
        <end position="91"/>
    </location>
</feature>
<dbReference type="InterPro" id="IPR008521">
    <property type="entry name" value="Mg_trans_NIPA"/>
</dbReference>
<organism evidence="7 8">
    <name type="scientific">Haloechinothrix alba</name>
    <dbReference type="NCBI Taxonomy" id="664784"/>
    <lineage>
        <taxon>Bacteria</taxon>
        <taxon>Bacillati</taxon>
        <taxon>Actinomycetota</taxon>
        <taxon>Actinomycetes</taxon>
        <taxon>Pseudonocardiales</taxon>
        <taxon>Pseudonocardiaceae</taxon>
        <taxon>Haloechinothrix</taxon>
    </lineage>
</organism>
<keyword evidence="2 5" id="KW-0812">Transmembrane</keyword>
<dbReference type="PANTHER" id="PTHR40761:SF1">
    <property type="entry name" value="CONSERVED INTEGRAL MEMBRANE ALANINE VALINE AND LEUCINE RICH PROTEIN-RELATED"/>
    <property type="match status" value="1"/>
</dbReference>
<reference evidence="7 8" key="1">
    <citation type="submission" date="2017-06" db="EMBL/GenBank/DDBJ databases">
        <authorList>
            <person name="Kim H.J."/>
            <person name="Triplett B.A."/>
        </authorList>
    </citation>
    <scope>NUCLEOTIDE SEQUENCE [LARGE SCALE GENOMIC DNA]</scope>
    <source>
        <strain evidence="7 8">DSM 45207</strain>
    </source>
</reference>
<feature type="transmembrane region" description="Helical" evidence="5">
    <location>
        <begin position="135"/>
        <end position="152"/>
    </location>
</feature>
<dbReference type="AlphaFoldDB" id="A0A238X5V1"/>
<accession>A0A238X5V1</accession>
<evidence type="ECO:0000313" key="7">
    <source>
        <dbReference type="EMBL" id="SNR53933.1"/>
    </source>
</evidence>
<evidence type="ECO:0000313" key="8">
    <source>
        <dbReference type="Proteomes" id="UP000198348"/>
    </source>
</evidence>
<dbReference type="OrthoDB" id="5187629at2"/>
<dbReference type="GO" id="GO:0015095">
    <property type="term" value="F:magnesium ion transmembrane transporter activity"/>
    <property type="evidence" value="ECO:0007669"/>
    <property type="project" value="InterPro"/>
</dbReference>
<evidence type="ECO:0008006" key="9">
    <source>
        <dbReference type="Google" id="ProtNLM"/>
    </source>
</evidence>
<feature type="transmembrane region" description="Helical" evidence="5">
    <location>
        <begin position="164"/>
        <end position="184"/>
    </location>
</feature>
<proteinExistence type="predicted"/>
<evidence type="ECO:0000256" key="3">
    <source>
        <dbReference type="ARBA" id="ARBA00022989"/>
    </source>
</evidence>
<sequence>MIAVGIALAVLGALCFATAAEMQHNAVRTVGAGGLQLRRAGLLARDPTWLSGLLALAAGAGLHTLALAFAPLAVAQPIGVLALVASVLLAACRQRRTIRGGELSALALTVAGVTGFVLLAMPAAGTMPDVDGGTVLRACVVIAVLVTALVPLGRSGRRIGRCLAFATAAAACYALVSVLTRIATVQLRTGGWSWDLLGSAAGVVLAAALGGWLIQHAYAGGSPDLVLACLTVGDPVVAVGVGMTVLGEAVPAGAIPAAAQAVCAAVAVTGVAVLAAHRSTDTLLEDDHRTGAWLRPQ</sequence>
<evidence type="ECO:0000256" key="5">
    <source>
        <dbReference type="SAM" id="Phobius"/>
    </source>
</evidence>
<feature type="signal peptide" evidence="6">
    <location>
        <begin position="1"/>
        <end position="19"/>
    </location>
</feature>
<dbReference type="GO" id="GO:0016020">
    <property type="term" value="C:membrane"/>
    <property type="evidence" value="ECO:0007669"/>
    <property type="project" value="UniProtKB-SubCell"/>
</dbReference>
<name>A0A238X5V1_9PSEU</name>
<dbReference type="EMBL" id="FZNW01000009">
    <property type="protein sequence ID" value="SNR53933.1"/>
    <property type="molecule type" value="Genomic_DNA"/>
</dbReference>
<dbReference type="Proteomes" id="UP000198348">
    <property type="component" value="Unassembled WGS sequence"/>
</dbReference>
<keyword evidence="4 5" id="KW-0472">Membrane</keyword>
<dbReference type="PANTHER" id="PTHR40761">
    <property type="entry name" value="CONSERVED INTEGRAL MEMBRANE ALANINE VALINE AND LEUCINE RICH PROTEIN-RELATED"/>
    <property type="match status" value="1"/>
</dbReference>
<comment type="subcellular location">
    <subcellularLocation>
        <location evidence="1">Membrane</location>
        <topology evidence="1">Multi-pass membrane protein</topology>
    </subcellularLocation>
</comment>
<evidence type="ECO:0000256" key="6">
    <source>
        <dbReference type="SAM" id="SignalP"/>
    </source>
</evidence>
<keyword evidence="8" id="KW-1185">Reference proteome</keyword>
<protein>
    <recommendedName>
        <fullName evidence="9">Magnesium transporter NIPA</fullName>
    </recommendedName>
</protein>
<keyword evidence="6" id="KW-0732">Signal</keyword>
<gene>
    <name evidence="7" type="ORF">SAMN06265360_10969</name>
</gene>
<feature type="transmembrane region" description="Helical" evidence="5">
    <location>
        <begin position="253"/>
        <end position="276"/>
    </location>
</feature>
<feature type="chain" id="PRO_5012511807" description="Magnesium transporter NIPA" evidence="6">
    <location>
        <begin position="20"/>
        <end position="297"/>
    </location>
</feature>
<keyword evidence="3 5" id="KW-1133">Transmembrane helix</keyword>
<evidence type="ECO:0000256" key="1">
    <source>
        <dbReference type="ARBA" id="ARBA00004141"/>
    </source>
</evidence>
<feature type="transmembrane region" description="Helical" evidence="5">
    <location>
        <begin position="103"/>
        <end position="123"/>
    </location>
</feature>
<feature type="transmembrane region" description="Helical" evidence="5">
    <location>
        <begin position="196"/>
        <end position="214"/>
    </location>
</feature>
<evidence type="ECO:0000256" key="4">
    <source>
        <dbReference type="ARBA" id="ARBA00023136"/>
    </source>
</evidence>
<evidence type="ECO:0000256" key="2">
    <source>
        <dbReference type="ARBA" id="ARBA00022692"/>
    </source>
</evidence>
<dbReference type="Pfam" id="PF05653">
    <property type="entry name" value="Mg_trans_NIPA"/>
    <property type="match status" value="1"/>
</dbReference>